<organism evidence="4 5">
    <name type="scientific">Ohtaekwangia koreensis</name>
    <dbReference type="NCBI Taxonomy" id="688867"/>
    <lineage>
        <taxon>Bacteria</taxon>
        <taxon>Pseudomonadati</taxon>
        <taxon>Bacteroidota</taxon>
        <taxon>Cytophagia</taxon>
        <taxon>Cytophagales</taxon>
        <taxon>Fulvivirgaceae</taxon>
        <taxon>Ohtaekwangia</taxon>
    </lineage>
</organism>
<keyword evidence="1" id="KW-0175">Coiled coil</keyword>
<feature type="coiled-coil region" evidence="1">
    <location>
        <begin position="191"/>
        <end position="247"/>
    </location>
</feature>
<keyword evidence="2" id="KW-0812">Transmembrane</keyword>
<keyword evidence="2" id="KW-0472">Membrane</keyword>
<proteinExistence type="predicted"/>
<dbReference type="STRING" id="688867.SAMN05660236_0395"/>
<accession>A0A1T5ITY4</accession>
<dbReference type="AlphaFoldDB" id="A0A1T5ITY4"/>
<evidence type="ECO:0000313" key="4">
    <source>
        <dbReference type="EMBL" id="SKC42616.1"/>
    </source>
</evidence>
<dbReference type="PANTHER" id="PTHR30386:SF28">
    <property type="entry name" value="EXPORTED PROTEIN"/>
    <property type="match status" value="1"/>
</dbReference>
<name>A0A1T5ITY4_9BACT</name>
<dbReference type="EMBL" id="FUZU01000001">
    <property type="protein sequence ID" value="SKC42616.1"/>
    <property type="molecule type" value="Genomic_DNA"/>
</dbReference>
<feature type="transmembrane region" description="Helical" evidence="2">
    <location>
        <begin position="33"/>
        <end position="52"/>
    </location>
</feature>
<dbReference type="Proteomes" id="UP000190961">
    <property type="component" value="Unassembled WGS sequence"/>
</dbReference>
<dbReference type="RefSeq" id="WP_079685025.1">
    <property type="nucleotide sequence ID" value="NZ_FUZU01000001.1"/>
</dbReference>
<dbReference type="InterPro" id="IPR050739">
    <property type="entry name" value="MFP"/>
</dbReference>
<keyword evidence="5" id="KW-1185">Reference proteome</keyword>
<protein>
    <submittedName>
        <fullName evidence="4">HlyD family secretion protein</fullName>
    </submittedName>
</protein>
<dbReference type="Pfam" id="PF26002">
    <property type="entry name" value="Beta-barrel_AprE"/>
    <property type="match status" value="1"/>
</dbReference>
<reference evidence="4 5" key="1">
    <citation type="submission" date="2017-02" db="EMBL/GenBank/DDBJ databases">
        <authorList>
            <person name="Peterson S.W."/>
        </authorList>
    </citation>
    <scope>NUCLEOTIDE SEQUENCE [LARGE SCALE GENOMIC DNA]</scope>
    <source>
        <strain evidence="4 5">DSM 25262</strain>
    </source>
</reference>
<evidence type="ECO:0000256" key="2">
    <source>
        <dbReference type="SAM" id="Phobius"/>
    </source>
</evidence>
<dbReference type="OrthoDB" id="594147at2"/>
<sequence>MSSKKNNESLFPIEIIASTSGSLADRYSGHSRIIYNAIVITVLLGLGSLPFISIDVSIKANALIRPSSEISAVQSLVNGRVKESFVSENRHVRKGDVLYIVESDIAVEKEKYLLSKISEAKYFIDDLKALSEAYSFDEELFKKISTSLYQQSLASFQQKLNESTTHYNKTLHDYDRNKKLHDEKVIADSEFENYVFELEKAKHEIEILRQTQLSLWQTDLNNYNKDLHEYETQRTQLQKESENLVIKAPVSGTVQSHLGIYSGNVVFANQDLLQISPDTNLIVEVYVSPNDIGLLQHKMKVRFQINAFNYNQWGLASGSIVELPNDIQMIDDQPMFKVKCSLDKDHLTLKNGYKGFLKKGMTLQARFIVTERTLWQLLYDRIDNWMNPNISTASL</sequence>
<dbReference type="Gene3D" id="2.40.30.170">
    <property type="match status" value="1"/>
</dbReference>
<dbReference type="PANTHER" id="PTHR30386">
    <property type="entry name" value="MEMBRANE FUSION SUBUNIT OF EMRAB-TOLC MULTIDRUG EFFLUX PUMP"/>
    <property type="match status" value="1"/>
</dbReference>
<evidence type="ECO:0000313" key="5">
    <source>
        <dbReference type="Proteomes" id="UP000190961"/>
    </source>
</evidence>
<gene>
    <name evidence="4" type="ORF">SAMN05660236_0395</name>
</gene>
<evidence type="ECO:0000256" key="1">
    <source>
        <dbReference type="SAM" id="Coils"/>
    </source>
</evidence>
<feature type="domain" description="AprE-like beta-barrel" evidence="3">
    <location>
        <begin position="281"/>
        <end position="367"/>
    </location>
</feature>
<evidence type="ECO:0000259" key="3">
    <source>
        <dbReference type="Pfam" id="PF26002"/>
    </source>
</evidence>
<dbReference type="InterPro" id="IPR058982">
    <property type="entry name" value="Beta-barrel_AprE"/>
</dbReference>
<keyword evidence="2" id="KW-1133">Transmembrane helix</keyword>